<sequence length="505" mass="54661">MSCDLIQFPLSLLALCASQGFNTLGWFKHACPEANRRHWTSATRPIIPSDGLTRAPAPALALSPTHSSDPACGFYRRTRPAAAAPAVPASDGWEFLQGDDYGGCDICCRAELRNNIGALKASAQTLPNCVGFNTNGWFKHSCSEANRGHWTSDPACGFYRRTDGWEFLQGVDYGGCDICCRADLCNNIEALKAHAATLPNCVVRPPPPWKGTSQTKVRGMFSGRMSMTRAGRRDGDRDRDGDGDGTDETPLGLIHLHALCAAQGFNTLGWFKHTCPEANRRHWTSDPACGFYRRTRPAPAAAAPASDGWEFLQGDDYGGCDICCRADLCNNIEALKAHAATLPGCVHPVTSNTARTDTRAHQNALATGDSFAHGCSDIRAVSSTSLVFCFPVTPFLLYDTHTHPRLHTCLYSPSISSRPVLTHFPLLRLSSGGGASQGFNTNGWFKHACPEANRGHWTSARAHPQNLPSDDVLTSAPARHSSDPACGFYRRVRPVPEVLLANLAL</sequence>
<reference evidence="3" key="1">
    <citation type="journal article" date="2022" name="bioRxiv">
        <title>Genomics of Preaxostyla Flagellates Illuminates Evolutionary Transitions and the Path Towards Mitochondrial Loss.</title>
        <authorList>
            <person name="Novak L.V.F."/>
            <person name="Treitli S.C."/>
            <person name="Pyrih J."/>
            <person name="Halakuc P."/>
            <person name="Pipaliya S.V."/>
            <person name="Vacek V."/>
            <person name="Brzon O."/>
            <person name="Soukal P."/>
            <person name="Eme L."/>
            <person name="Dacks J.B."/>
            <person name="Karnkowska A."/>
            <person name="Elias M."/>
            <person name="Hampl V."/>
        </authorList>
    </citation>
    <scope>NUCLEOTIDE SEQUENCE</scope>
    <source>
        <strain evidence="3">RCP-MX</strain>
    </source>
</reference>
<keyword evidence="4" id="KW-1185">Reference proteome</keyword>
<organism evidence="3 4">
    <name type="scientific">Paratrimastix pyriformis</name>
    <dbReference type="NCBI Taxonomy" id="342808"/>
    <lineage>
        <taxon>Eukaryota</taxon>
        <taxon>Metamonada</taxon>
        <taxon>Preaxostyla</taxon>
        <taxon>Paratrimastigidae</taxon>
        <taxon>Paratrimastix</taxon>
    </lineage>
</organism>
<feature type="region of interest" description="Disordered" evidence="1">
    <location>
        <begin position="227"/>
        <end position="247"/>
    </location>
</feature>
<dbReference type="Proteomes" id="UP001141327">
    <property type="component" value="Unassembled WGS sequence"/>
</dbReference>
<feature type="compositionally biased region" description="Basic and acidic residues" evidence="1">
    <location>
        <begin position="231"/>
        <end position="242"/>
    </location>
</feature>
<comment type="caution">
    <text evidence="3">The sequence shown here is derived from an EMBL/GenBank/DDBJ whole genome shotgun (WGS) entry which is preliminary data.</text>
</comment>
<evidence type="ECO:0000313" key="4">
    <source>
        <dbReference type="Proteomes" id="UP001141327"/>
    </source>
</evidence>
<dbReference type="EMBL" id="JAPMOS010000026">
    <property type="protein sequence ID" value="KAJ4458748.1"/>
    <property type="molecule type" value="Genomic_DNA"/>
</dbReference>
<name>A0ABQ8UKK2_9EUKA</name>
<feature type="region of interest" description="Disordered" evidence="1">
    <location>
        <begin position="459"/>
        <end position="478"/>
    </location>
</feature>
<keyword evidence="2" id="KW-0732">Signal</keyword>
<proteinExistence type="predicted"/>
<feature type="signal peptide" evidence="2">
    <location>
        <begin position="1"/>
        <end position="18"/>
    </location>
</feature>
<evidence type="ECO:0000313" key="3">
    <source>
        <dbReference type="EMBL" id="KAJ4458748.1"/>
    </source>
</evidence>
<gene>
    <name evidence="3" type="ORF">PAPYR_5516</name>
</gene>
<evidence type="ECO:0000256" key="1">
    <source>
        <dbReference type="SAM" id="MobiDB-lite"/>
    </source>
</evidence>
<evidence type="ECO:0000256" key="2">
    <source>
        <dbReference type="SAM" id="SignalP"/>
    </source>
</evidence>
<feature type="chain" id="PRO_5046418837" evidence="2">
    <location>
        <begin position="19"/>
        <end position="505"/>
    </location>
</feature>
<protein>
    <submittedName>
        <fullName evidence="3">Uncharacterized protein</fullName>
    </submittedName>
</protein>
<accession>A0ABQ8UKK2</accession>